<dbReference type="GO" id="GO:0030943">
    <property type="term" value="F:mitochondrion targeting sequence binding"/>
    <property type="evidence" value="ECO:0007669"/>
    <property type="project" value="TreeGrafter"/>
</dbReference>
<evidence type="ECO:0000313" key="13">
    <source>
        <dbReference type="EMBL" id="KAK6173311.1"/>
    </source>
</evidence>
<proteinExistence type="inferred from homology"/>
<evidence type="ECO:0000256" key="8">
    <source>
        <dbReference type="ARBA" id="ARBA00023136"/>
    </source>
</evidence>
<evidence type="ECO:0008006" key="15">
    <source>
        <dbReference type="Google" id="ProtNLM"/>
    </source>
</evidence>
<dbReference type="PROSITE" id="PS50005">
    <property type="entry name" value="TPR"/>
    <property type="match status" value="6"/>
</dbReference>
<evidence type="ECO:0000313" key="14">
    <source>
        <dbReference type="Proteomes" id="UP001347796"/>
    </source>
</evidence>
<feature type="transmembrane region" description="Helical" evidence="12">
    <location>
        <begin position="21"/>
        <end position="39"/>
    </location>
</feature>
<evidence type="ECO:0000256" key="1">
    <source>
        <dbReference type="ARBA" id="ARBA00004572"/>
    </source>
</evidence>
<dbReference type="PANTHER" id="PTHR46208">
    <property type="entry name" value="MITOCHONDRIAL IMPORT RECEPTOR SUBUNIT TOM70"/>
    <property type="match status" value="1"/>
</dbReference>
<dbReference type="Pfam" id="PF13432">
    <property type="entry name" value="TPR_16"/>
    <property type="match status" value="1"/>
</dbReference>
<dbReference type="GO" id="GO:0008320">
    <property type="term" value="F:protein transmembrane transporter activity"/>
    <property type="evidence" value="ECO:0007669"/>
    <property type="project" value="TreeGrafter"/>
</dbReference>
<evidence type="ECO:0000256" key="7">
    <source>
        <dbReference type="ARBA" id="ARBA00023128"/>
    </source>
</evidence>
<dbReference type="SMART" id="SM00028">
    <property type="entry name" value="TPR"/>
    <property type="match status" value="8"/>
</dbReference>
<feature type="repeat" description="TPR" evidence="10">
    <location>
        <begin position="350"/>
        <end position="383"/>
    </location>
</feature>
<accession>A0AAN8J995</accession>
<comment type="subcellular location">
    <subcellularLocation>
        <location evidence="1">Mitochondrion outer membrane</location>
        <topology evidence="1">Single-pass membrane protein</topology>
    </subcellularLocation>
</comment>
<evidence type="ECO:0000256" key="3">
    <source>
        <dbReference type="ARBA" id="ARBA00022737"/>
    </source>
</evidence>
<evidence type="ECO:0000256" key="6">
    <source>
        <dbReference type="ARBA" id="ARBA00022989"/>
    </source>
</evidence>
<dbReference type="Proteomes" id="UP001347796">
    <property type="component" value="Unassembled WGS sequence"/>
</dbReference>
<comment type="similarity">
    <text evidence="9">Belongs to the Tom70 family.</text>
</comment>
<keyword evidence="3" id="KW-0677">Repeat</keyword>
<feature type="compositionally biased region" description="Polar residues" evidence="11">
    <location>
        <begin position="251"/>
        <end position="273"/>
    </location>
</feature>
<feature type="repeat" description="TPR" evidence="10">
    <location>
        <begin position="384"/>
        <end position="417"/>
    </location>
</feature>
<dbReference type="EMBL" id="JAZGQO010000011">
    <property type="protein sequence ID" value="KAK6173311.1"/>
    <property type="molecule type" value="Genomic_DNA"/>
</dbReference>
<feature type="compositionally biased region" description="Basic and acidic residues" evidence="11">
    <location>
        <begin position="64"/>
        <end position="73"/>
    </location>
</feature>
<dbReference type="InterPro" id="IPR019734">
    <property type="entry name" value="TPR_rpt"/>
</dbReference>
<sequence>MATKVKLTLQEWTEGWTKWDIALYVGAPVALGLAGVWFYKRNKAKSGQGEDVDSKQAPSSVGTVEDKPAETPLEKAQAAKGKGNKYFKGGKYAQAVNCYTEAINLCPSDQVTDLSTFYQNRAAAMEYMSNYDGVIQDCTKAIELNKRYTKALSRRAKAYQQVGKLRDSLEDITTACILEGFSNQTNLQLADQVLKDLGKNCAKESFKNKKPSLPSKFFIKNYFSGFSADPISAMKLKTNLTDGKTGEVDGISSSTTEDLNNANTPNHTGLSNGVTEHSPFAQAIENLKQEEYDQIMSLCSEEIGLTNSKNLDMALLLRGTFYLMCGQLDQAQADFETLASSTDVDKKIKVNAIIKQSSILLQKEKIAEAFENFDQAIQVDSQNSDIYHHRAHQYLLVDKFEQALNDFDQSIKLNPSFPTSYVQRAHAVHKTGIVYQKLSALEEASKLFAEVIQKFPNYSDGYLMYAQSLADQGKFDDGFKYFNKAAELEPDNPNIYVHKGLLLVQWKSQLEEGCKLVKKAIQVDPKCEYAYEVLGTIDVQRGNMVNALESFNTAISLSRSEGEMAHLHSLLNAAQVQVTVAHNLGIDIPSVG</sequence>
<gene>
    <name evidence="13" type="ORF">SNE40_016786</name>
</gene>
<name>A0AAN8J995_PATCE</name>
<evidence type="ECO:0000256" key="5">
    <source>
        <dbReference type="ARBA" id="ARBA00022803"/>
    </source>
</evidence>
<evidence type="ECO:0000256" key="2">
    <source>
        <dbReference type="ARBA" id="ARBA00022692"/>
    </source>
</evidence>
<dbReference type="GO" id="GO:0030150">
    <property type="term" value="P:protein import into mitochondrial matrix"/>
    <property type="evidence" value="ECO:0007669"/>
    <property type="project" value="TreeGrafter"/>
</dbReference>
<dbReference type="GO" id="GO:0045039">
    <property type="term" value="P:protein insertion into mitochondrial inner membrane"/>
    <property type="evidence" value="ECO:0007669"/>
    <property type="project" value="TreeGrafter"/>
</dbReference>
<evidence type="ECO:0000256" key="11">
    <source>
        <dbReference type="SAM" id="MobiDB-lite"/>
    </source>
</evidence>
<feature type="repeat" description="TPR" evidence="10">
    <location>
        <begin position="425"/>
        <end position="458"/>
    </location>
</feature>
<keyword evidence="4" id="KW-1000">Mitochondrion outer membrane</keyword>
<feature type="repeat" description="TPR" evidence="10">
    <location>
        <begin position="76"/>
        <end position="109"/>
    </location>
</feature>
<dbReference type="AlphaFoldDB" id="A0AAN8J995"/>
<keyword evidence="6 12" id="KW-1133">Transmembrane helix</keyword>
<dbReference type="InterPro" id="IPR011990">
    <property type="entry name" value="TPR-like_helical_dom_sf"/>
</dbReference>
<dbReference type="Gene3D" id="1.25.40.10">
    <property type="entry name" value="Tetratricopeptide repeat domain"/>
    <property type="match status" value="2"/>
</dbReference>
<feature type="region of interest" description="Disordered" evidence="11">
    <location>
        <begin position="46"/>
        <end position="75"/>
    </location>
</feature>
<evidence type="ECO:0000256" key="10">
    <source>
        <dbReference type="PROSITE-ProRule" id="PRU00339"/>
    </source>
</evidence>
<reference evidence="13 14" key="1">
    <citation type="submission" date="2024-01" db="EMBL/GenBank/DDBJ databases">
        <title>The genome of the rayed Mediterranean limpet Patella caerulea (Linnaeus, 1758).</title>
        <authorList>
            <person name="Anh-Thu Weber A."/>
            <person name="Halstead-Nussloch G."/>
        </authorList>
    </citation>
    <scope>NUCLEOTIDE SEQUENCE [LARGE SCALE GENOMIC DNA]</scope>
    <source>
        <strain evidence="13">AATW-2023a</strain>
        <tissue evidence="13">Whole specimen</tissue>
    </source>
</reference>
<organism evidence="13 14">
    <name type="scientific">Patella caerulea</name>
    <name type="common">Rayed Mediterranean limpet</name>
    <dbReference type="NCBI Taxonomy" id="87958"/>
    <lineage>
        <taxon>Eukaryota</taxon>
        <taxon>Metazoa</taxon>
        <taxon>Spiralia</taxon>
        <taxon>Lophotrochozoa</taxon>
        <taxon>Mollusca</taxon>
        <taxon>Gastropoda</taxon>
        <taxon>Patellogastropoda</taxon>
        <taxon>Patelloidea</taxon>
        <taxon>Patellidae</taxon>
        <taxon>Patella</taxon>
    </lineage>
</organism>
<feature type="repeat" description="TPR" evidence="10">
    <location>
        <begin position="528"/>
        <end position="561"/>
    </location>
</feature>
<evidence type="ECO:0000256" key="12">
    <source>
        <dbReference type="SAM" id="Phobius"/>
    </source>
</evidence>
<feature type="region of interest" description="Disordered" evidence="11">
    <location>
        <begin position="250"/>
        <end position="273"/>
    </location>
</feature>
<dbReference type="GO" id="GO:0005741">
    <property type="term" value="C:mitochondrial outer membrane"/>
    <property type="evidence" value="ECO:0007669"/>
    <property type="project" value="UniProtKB-SubCell"/>
</dbReference>
<evidence type="ECO:0000256" key="4">
    <source>
        <dbReference type="ARBA" id="ARBA00022787"/>
    </source>
</evidence>
<comment type="caution">
    <text evidence="13">The sequence shown here is derived from an EMBL/GenBank/DDBJ whole genome shotgun (WGS) entry which is preliminary data.</text>
</comment>
<dbReference type="Pfam" id="PF13414">
    <property type="entry name" value="TPR_11"/>
    <property type="match status" value="1"/>
</dbReference>
<keyword evidence="8 12" id="KW-0472">Membrane</keyword>
<protein>
    <recommendedName>
        <fullName evidence="15">Mitochondrial import receptor subunit TOM70</fullName>
    </recommendedName>
</protein>
<evidence type="ECO:0000256" key="9">
    <source>
        <dbReference type="ARBA" id="ARBA00038030"/>
    </source>
</evidence>
<dbReference type="PANTHER" id="PTHR46208:SF1">
    <property type="entry name" value="MITOCHONDRIAL IMPORT RECEPTOR SUBUNIT TOM70"/>
    <property type="match status" value="1"/>
</dbReference>
<dbReference type="SUPFAM" id="SSF48452">
    <property type="entry name" value="TPR-like"/>
    <property type="match status" value="2"/>
</dbReference>
<keyword evidence="7" id="KW-0496">Mitochondrion</keyword>
<feature type="repeat" description="TPR" evidence="10">
    <location>
        <begin position="459"/>
        <end position="492"/>
    </location>
</feature>
<keyword evidence="5 10" id="KW-0802">TPR repeat</keyword>
<keyword evidence="14" id="KW-1185">Reference proteome</keyword>
<keyword evidence="2 12" id="KW-0812">Transmembrane</keyword>